<dbReference type="EMBL" id="JAGKQM010000013">
    <property type="protein sequence ID" value="KAH0894982.1"/>
    <property type="molecule type" value="Genomic_DNA"/>
</dbReference>
<dbReference type="Gene3D" id="3.30.70.100">
    <property type="match status" value="3"/>
</dbReference>
<name>A0ABQ8ARV8_BRANA</name>
<dbReference type="PANTHER" id="PTHR33178:SF12">
    <property type="entry name" value="STRESS-RESPONSE A_B BARREL DOMAIN-CONTAINING PROTEIN DABB1"/>
    <property type="match status" value="1"/>
</dbReference>
<feature type="domain" description="Stress-response A/B barrel" evidence="2">
    <location>
        <begin position="2"/>
        <end position="94"/>
    </location>
</feature>
<evidence type="ECO:0000259" key="2">
    <source>
        <dbReference type="PROSITE" id="PS51502"/>
    </source>
</evidence>
<keyword evidence="4" id="KW-1185">Reference proteome</keyword>
<dbReference type="SUPFAM" id="SSF54909">
    <property type="entry name" value="Dimeric alpha+beta barrel"/>
    <property type="match status" value="3"/>
</dbReference>
<proteinExistence type="predicted"/>
<dbReference type="Proteomes" id="UP000824890">
    <property type="component" value="Unassembled WGS sequence"/>
</dbReference>
<comment type="caution">
    <text evidence="3">The sequence shown here is derived from an EMBL/GenBank/DDBJ whole genome shotgun (WGS) entry which is preliminary data.</text>
</comment>
<comment type="subunit">
    <text evidence="1">Homodimer.</text>
</comment>
<dbReference type="SMART" id="SM00886">
    <property type="entry name" value="Dabb"/>
    <property type="match status" value="3"/>
</dbReference>
<gene>
    <name evidence="3" type="ORF">HID58_057411</name>
</gene>
<feature type="domain" description="Stress-response A/B barrel" evidence="2">
    <location>
        <begin position="192"/>
        <end position="284"/>
    </location>
</feature>
<evidence type="ECO:0000313" key="4">
    <source>
        <dbReference type="Proteomes" id="UP000824890"/>
    </source>
</evidence>
<dbReference type="PROSITE" id="PS51502">
    <property type="entry name" value="S_R_A_B_BARREL"/>
    <property type="match status" value="2"/>
</dbReference>
<dbReference type="InterPro" id="IPR013097">
    <property type="entry name" value="Dabb"/>
</dbReference>
<dbReference type="Pfam" id="PF07876">
    <property type="entry name" value="Dabb"/>
    <property type="match status" value="3"/>
</dbReference>
<dbReference type="PANTHER" id="PTHR33178">
    <property type="match status" value="1"/>
</dbReference>
<evidence type="ECO:0000256" key="1">
    <source>
        <dbReference type="ARBA" id="ARBA00011738"/>
    </source>
</evidence>
<feature type="non-terminal residue" evidence="3">
    <location>
        <position position="338"/>
    </location>
</feature>
<protein>
    <recommendedName>
        <fullName evidence="2">Stress-response A/B barrel domain-containing protein</fullName>
    </recommendedName>
</protein>
<reference evidence="3 4" key="1">
    <citation type="submission" date="2021-05" db="EMBL/GenBank/DDBJ databases">
        <title>Genome Assembly of Synthetic Allotetraploid Brassica napus Reveals Homoeologous Exchanges between Subgenomes.</title>
        <authorList>
            <person name="Davis J.T."/>
        </authorList>
    </citation>
    <scope>NUCLEOTIDE SEQUENCE [LARGE SCALE GENOMIC DNA]</scope>
    <source>
        <strain evidence="4">cv. Da-Ae</strain>
        <tissue evidence="3">Seedling</tissue>
    </source>
</reference>
<organism evidence="3 4">
    <name type="scientific">Brassica napus</name>
    <name type="common">Rape</name>
    <dbReference type="NCBI Taxonomy" id="3708"/>
    <lineage>
        <taxon>Eukaryota</taxon>
        <taxon>Viridiplantae</taxon>
        <taxon>Streptophyta</taxon>
        <taxon>Embryophyta</taxon>
        <taxon>Tracheophyta</taxon>
        <taxon>Spermatophyta</taxon>
        <taxon>Magnoliopsida</taxon>
        <taxon>eudicotyledons</taxon>
        <taxon>Gunneridae</taxon>
        <taxon>Pentapetalae</taxon>
        <taxon>rosids</taxon>
        <taxon>malvids</taxon>
        <taxon>Brassicales</taxon>
        <taxon>Brassicaceae</taxon>
        <taxon>Brassiceae</taxon>
        <taxon>Brassica</taxon>
    </lineage>
</organism>
<dbReference type="InterPro" id="IPR011008">
    <property type="entry name" value="Dimeric_a/b-barrel"/>
</dbReference>
<evidence type="ECO:0000313" key="3">
    <source>
        <dbReference type="EMBL" id="KAH0894982.1"/>
    </source>
</evidence>
<sequence length="338" mass="37915">IIEHVVLFKVKDDVDSDKIDAMVNDLNSLATIGQVLYISAAPIHRLRSASTFTHVLHSRYRSKEELSAYVAHPDHLRVVQATMPIWEDIMSVDWIADHVPRVLKPPGGSVAKVALLKLKENVTDETKKEIMEVVKEEYREISVGENFSPARAKGFSIGSVVYFKDLGEVETHGELVKEKVGGYVEDTIVVEFLRIVPFKVKDDVESDKINAMVNGLNSLAAINQVFYLSAAPIHRLKSTSAFTHVFHSRYRSKEDLRAYAAHPDHLRVVEENLPVWEDRMTVDWVPDQVPGEKENVTEEAKKEIMEVVKEKSSGTDGISVGENFTPARGKGFLIGSRL</sequence>
<feature type="non-terminal residue" evidence="3">
    <location>
        <position position="1"/>
    </location>
</feature>
<dbReference type="InterPro" id="IPR044662">
    <property type="entry name" value="HS1/DABB1-like"/>
</dbReference>
<accession>A0ABQ8ARV8</accession>